<sequence>MPDPAGVDAETRALLLEAARKRAEAERADAELEARERERESADRSAITTTVMTVFGLALLGSLVVLLLAGLFSGRWETLAPSVTDILKPVLLPILTLVLGYYFGRGGKG</sequence>
<proteinExistence type="predicted"/>
<keyword evidence="2" id="KW-0472">Membrane</keyword>
<evidence type="ECO:0000313" key="4">
    <source>
        <dbReference type="Proteomes" id="UP000694001"/>
    </source>
</evidence>
<accession>A0A975U507</accession>
<gene>
    <name evidence="3" type="ORF">KO353_04550</name>
</gene>
<dbReference type="EMBL" id="CP076448">
    <property type="protein sequence ID" value="QXM25503.1"/>
    <property type="molecule type" value="Genomic_DNA"/>
</dbReference>
<keyword evidence="1" id="KW-0175">Coiled coil</keyword>
<keyword evidence="2" id="KW-1133">Transmembrane helix</keyword>
<evidence type="ECO:0000256" key="1">
    <source>
        <dbReference type="SAM" id="Coils"/>
    </source>
</evidence>
<keyword evidence="2" id="KW-0812">Transmembrane</keyword>
<keyword evidence="4" id="KW-1185">Reference proteome</keyword>
<dbReference type="Proteomes" id="UP000694001">
    <property type="component" value="Chromosome"/>
</dbReference>
<dbReference type="KEGG" id="elio:KO353_04550"/>
<feature type="transmembrane region" description="Helical" evidence="2">
    <location>
        <begin position="45"/>
        <end position="74"/>
    </location>
</feature>
<protein>
    <submittedName>
        <fullName evidence="3">Uncharacterized protein</fullName>
    </submittedName>
</protein>
<feature type="coiled-coil region" evidence="1">
    <location>
        <begin position="13"/>
        <end position="45"/>
    </location>
</feature>
<dbReference type="RefSeq" id="WP_218286559.1">
    <property type="nucleotide sequence ID" value="NZ_CP076448.1"/>
</dbReference>
<evidence type="ECO:0000313" key="3">
    <source>
        <dbReference type="EMBL" id="QXM25503.1"/>
    </source>
</evidence>
<feature type="transmembrane region" description="Helical" evidence="2">
    <location>
        <begin position="86"/>
        <end position="104"/>
    </location>
</feature>
<dbReference type="AlphaFoldDB" id="A0A975U507"/>
<evidence type="ECO:0000256" key="2">
    <source>
        <dbReference type="SAM" id="Phobius"/>
    </source>
</evidence>
<organism evidence="3 4">
    <name type="scientific">Elioraea tepida</name>
    <dbReference type="NCBI Taxonomy" id="2843330"/>
    <lineage>
        <taxon>Bacteria</taxon>
        <taxon>Pseudomonadati</taxon>
        <taxon>Pseudomonadota</taxon>
        <taxon>Alphaproteobacteria</taxon>
        <taxon>Acetobacterales</taxon>
        <taxon>Elioraeaceae</taxon>
        <taxon>Elioraea</taxon>
    </lineage>
</organism>
<reference evidence="3" key="1">
    <citation type="submission" date="2021-06" db="EMBL/GenBank/DDBJ databases">
        <title>Elioraea tepida, sp. nov., a moderately thermophilic aerobic anoxygenic phototrophic bacterium isolated from an alkaline siliceous hot spring mat community in Yellowstone National Park, WY, USA.</title>
        <authorList>
            <person name="Saini M.K."/>
            <person name="Yoshida S."/>
            <person name="Sebastian A."/>
            <person name="Hirose S."/>
            <person name="Hara E."/>
            <person name="Tamaki H."/>
            <person name="Soulier N.T."/>
            <person name="Albert I."/>
            <person name="Hanada S."/>
            <person name="Bryant D.A."/>
            <person name="Tank M."/>
        </authorList>
    </citation>
    <scope>NUCLEOTIDE SEQUENCE</scope>
    <source>
        <strain evidence="3">MS-P2</strain>
    </source>
</reference>
<name>A0A975U507_9PROT</name>